<dbReference type="OrthoDB" id="9795011at2"/>
<dbReference type="EMBL" id="QZFU01000036">
    <property type="protein sequence ID" value="RJO70903.1"/>
    <property type="molecule type" value="Genomic_DNA"/>
</dbReference>
<evidence type="ECO:0000259" key="5">
    <source>
        <dbReference type="PROSITE" id="PS50977"/>
    </source>
</evidence>
<dbReference type="RefSeq" id="WP_120043960.1">
    <property type="nucleotide sequence ID" value="NZ_QZFU01000036.1"/>
</dbReference>
<reference evidence="6 7" key="1">
    <citation type="submission" date="2018-09" db="EMBL/GenBank/DDBJ databases">
        <title>YIM PH21274 draft genome.</title>
        <authorList>
            <person name="Miao C."/>
        </authorList>
    </citation>
    <scope>NUCLEOTIDE SEQUENCE [LARGE SCALE GENOMIC DNA]</scope>
    <source>
        <strain evidence="6 7">YIM PH 21724</strain>
    </source>
</reference>
<comment type="caution">
    <text evidence="6">The sequence shown here is derived from an EMBL/GenBank/DDBJ whole genome shotgun (WGS) entry which is preliminary data.</text>
</comment>
<proteinExistence type="predicted"/>
<sequence>MSSTTRRPRADAVRNIEKILVAARAVFSERGARAQLGEVAAAAGVSEATLYRHFAGREELILEVLRRRFAEDVAPVAALALQRADPWQAMVDMLEVVLEVAEREQHTFAAALSPDIFAELAVRYFEDFGTVLRRAQEAGVVRADLVAADLPRLTTMLIAAQRLGGAADAMFLGMGSAGGGSGNGWRRYLALLLDAMRPAAATALPPFVLPSDPR</sequence>
<organism evidence="6 7">
    <name type="scientific">Nocardia panacis</name>
    <dbReference type="NCBI Taxonomy" id="2340916"/>
    <lineage>
        <taxon>Bacteria</taxon>
        <taxon>Bacillati</taxon>
        <taxon>Actinomycetota</taxon>
        <taxon>Actinomycetes</taxon>
        <taxon>Mycobacteriales</taxon>
        <taxon>Nocardiaceae</taxon>
        <taxon>Nocardia</taxon>
    </lineage>
</organism>
<dbReference type="SUPFAM" id="SSF46689">
    <property type="entry name" value="Homeodomain-like"/>
    <property type="match status" value="1"/>
</dbReference>
<dbReference type="PROSITE" id="PS50977">
    <property type="entry name" value="HTH_TETR_2"/>
    <property type="match status" value="1"/>
</dbReference>
<keyword evidence="2 4" id="KW-0238">DNA-binding</keyword>
<dbReference type="PANTHER" id="PTHR30055">
    <property type="entry name" value="HTH-TYPE TRANSCRIPTIONAL REGULATOR RUTR"/>
    <property type="match status" value="1"/>
</dbReference>
<dbReference type="GO" id="GO:0000976">
    <property type="term" value="F:transcription cis-regulatory region binding"/>
    <property type="evidence" value="ECO:0007669"/>
    <property type="project" value="TreeGrafter"/>
</dbReference>
<gene>
    <name evidence="6" type="ORF">D5S18_27365</name>
</gene>
<accession>A0A3A4K0T3</accession>
<dbReference type="Proteomes" id="UP000266677">
    <property type="component" value="Unassembled WGS sequence"/>
</dbReference>
<dbReference type="InterPro" id="IPR001647">
    <property type="entry name" value="HTH_TetR"/>
</dbReference>
<keyword evidence="1" id="KW-0805">Transcription regulation</keyword>
<evidence type="ECO:0000256" key="4">
    <source>
        <dbReference type="PROSITE-ProRule" id="PRU00335"/>
    </source>
</evidence>
<evidence type="ECO:0000256" key="2">
    <source>
        <dbReference type="ARBA" id="ARBA00023125"/>
    </source>
</evidence>
<name>A0A3A4K0T3_9NOCA</name>
<dbReference type="Pfam" id="PF00440">
    <property type="entry name" value="TetR_N"/>
    <property type="match status" value="1"/>
</dbReference>
<dbReference type="GO" id="GO:0003700">
    <property type="term" value="F:DNA-binding transcription factor activity"/>
    <property type="evidence" value="ECO:0007669"/>
    <property type="project" value="TreeGrafter"/>
</dbReference>
<dbReference type="SUPFAM" id="SSF48498">
    <property type="entry name" value="Tetracyclin repressor-like, C-terminal domain"/>
    <property type="match status" value="1"/>
</dbReference>
<evidence type="ECO:0000256" key="1">
    <source>
        <dbReference type="ARBA" id="ARBA00023015"/>
    </source>
</evidence>
<dbReference type="Gene3D" id="1.10.357.10">
    <property type="entry name" value="Tetracycline Repressor, domain 2"/>
    <property type="match status" value="1"/>
</dbReference>
<dbReference type="PRINTS" id="PR00455">
    <property type="entry name" value="HTHTETR"/>
</dbReference>
<dbReference type="InterPro" id="IPR036271">
    <property type="entry name" value="Tet_transcr_reg_TetR-rel_C_sf"/>
</dbReference>
<protein>
    <submittedName>
        <fullName evidence="6">TetR/AcrR family transcriptional regulator</fullName>
    </submittedName>
</protein>
<feature type="domain" description="HTH tetR-type" evidence="5">
    <location>
        <begin position="13"/>
        <end position="72"/>
    </location>
</feature>
<evidence type="ECO:0000313" key="7">
    <source>
        <dbReference type="Proteomes" id="UP000266677"/>
    </source>
</evidence>
<dbReference type="InterPro" id="IPR009057">
    <property type="entry name" value="Homeodomain-like_sf"/>
</dbReference>
<keyword evidence="3" id="KW-0804">Transcription</keyword>
<dbReference type="AlphaFoldDB" id="A0A3A4K0T3"/>
<evidence type="ECO:0000313" key="6">
    <source>
        <dbReference type="EMBL" id="RJO70903.1"/>
    </source>
</evidence>
<dbReference type="PANTHER" id="PTHR30055:SF234">
    <property type="entry name" value="HTH-TYPE TRANSCRIPTIONAL REGULATOR BETI"/>
    <property type="match status" value="1"/>
</dbReference>
<keyword evidence="7" id="KW-1185">Reference proteome</keyword>
<dbReference type="InterPro" id="IPR050109">
    <property type="entry name" value="HTH-type_TetR-like_transc_reg"/>
</dbReference>
<feature type="DNA-binding region" description="H-T-H motif" evidence="4">
    <location>
        <begin position="35"/>
        <end position="54"/>
    </location>
</feature>
<evidence type="ECO:0000256" key="3">
    <source>
        <dbReference type="ARBA" id="ARBA00023163"/>
    </source>
</evidence>